<evidence type="ECO:0000313" key="2">
    <source>
        <dbReference type="Proteomes" id="UP001064489"/>
    </source>
</evidence>
<name>A0AAD5JT89_ACENE</name>
<accession>A0AAD5JT89</accession>
<dbReference type="AlphaFoldDB" id="A0AAD5JT89"/>
<reference evidence="1 2" key="1">
    <citation type="journal article" date="2022" name="Plant J.">
        <title>Strategies of tolerance reflected in two North American maple genomes.</title>
        <authorList>
            <person name="McEvoy S.L."/>
            <person name="Sezen U.U."/>
            <person name="Trouern-Trend A."/>
            <person name="McMahon S.M."/>
            <person name="Schaberg P.G."/>
            <person name="Yang J."/>
            <person name="Wegrzyn J.L."/>
            <person name="Swenson N.G."/>
        </authorList>
    </citation>
    <scope>NUCLEOTIDE SEQUENCE [LARGE SCALE GENOMIC DNA]</scope>
    <source>
        <strain evidence="1">91603</strain>
    </source>
</reference>
<dbReference type="EMBL" id="JAJSOW010000002">
    <property type="protein sequence ID" value="KAI9198352.1"/>
    <property type="molecule type" value="Genomic_DNA"/>
</dbReference>
<protein>
    <submittedName>
        <fullName evidence="1">Uncharacterized protein</fullName>
    </submittedName>
</protein>
<keyword evidence="2" id="KW-1185">Reference proteome</keyword>
<comment type="caution">
    <text evidence="1">The sequence shown here is derived from an EMBL/GenBank/DDBJ whole genome shotgun (WGS) entry which is preliminary data.</text>
</comment>
<evidence type="ECO:0000313" key="1">
    <source>
        <dbReference type="EMBL" id="KAI9198352.1"/>
    </source>
</evidence>
<organism evidence="1 2">
    <name type="scientific">Acer negundo</name>
    <name type="common">Box elder</name>
    <dbReference type="NCBI Taxonomy" id="4023"/>
    <lineage>
        <taxon>Eukaryota</taxon>
        <taxon>Viridiplantae</taxon>
        <taxon>Streptophyta</taxon>
        <taxon>Embryophyta</taxon>
        <taxon>Tracheophyta</taxon>
        <taxon>Spermatophyta</taxon>
        <taxon>Magnoliopsida</taxon>
        <taxon>eudicotyledons</taxon>
        <taxon>Gunneridae</taxon>
        <taxon>Pentapetalae</taxon>
        <taxon>rosids</taxon>
        <taxon>malvids</taxon>
        <taxon>Sapindales</taxon>
        <taxon>Sapindaceae</taxon>
        <taxon>Hippocastanoideae</taxon>
        <taxon>Acereae</taxon>
        <taxon>Acer</taxon>
    </lineage>
</organism>
<gene>
    <name evidence="1" type="ORF">LWI28_014429</name>
</gene>
<dbReference type="Proteomes" id="UP001064489">
    <property type="component" value="Chromosome 13"/>
</dbReference>
<sequence>MKCNFSRLSLSLFNDERLLHCELHDHHNHRDFVLEEPKKKAAYSSWCEKTFFKRSINVVPFLRRAALIEEEYEGAGQ</sequence>
<proteinExistence type="predicted"/>